<feature type="domain" description="DUF1648" evidence="2">
    <location>
        <begin position="28"/>
        <end position="73"/>
    </location>
</feature>
<sequence length="168" mass="19325">MLNSGKRPKIKLPKTKSEWVWDIIGYTVFLGSIIFLIYHWSELPDRVPAHYNAVGEVDRWGSKMELLILPAIGVFMGVMMQVLEKFPEVHNYPERLNENNAKAFYLVSRKLLNQIKNICFMIFAFILFESASIALEKSDGFGVWFLPIVLVSTMIPIVIGFIKQSKIE</sequence>
<dbReference type="InterPro" id="IPR012867">
    <property type="entry name" value="DUF1648"/>
</dbReference>
<feature type="transmembrane region" description="Helical" evidence="1">
    <location>
        <begin position="141"/>
        <end position="162"/>
    </location>
</feature>
<evidence type="ECO:0000256" key="1">
    <source>
        <dbReference type="SAM" id="Phobius"/>
    </source>
</evidence>
<gene>
    <name evidence="3" type="ORF">F7732_16460</name>
</gene>
<dbReference type="Proteomes" id="UP000441354">
    <property type="component" value="Unassembled WGS sequence"/>
</dbReference>
<comment type="caution">
    <text evidence="3">The sequence shown here is derived from an EMBL/GenBank/DDBJ whole genome shotgun (WGS) entry which is preliminary data.</text>
</comment>
<dbReference type="EMBL" id="WBOT01000005">
    <property type="protein sequence ID" value="KAB2331435.1"/>
    <property type="molecule type" value="Genomic_DNA"/>
</dbReference>
<feature type="transmembrane region" description="Helical" evidence="1">
    <location>
        <begin position="20"/>
        <end position="40"/>
    </location>
</feature>
<keyword evidence="1" id="KW-0812">Transmembrane</keyword>
<accession>A0A7V7UWR5</accession>
<feature type="transmembrane region" description="Helical" evidence="1">
    <location>
        <begin position="66"/>
        <end position="83"/>
    </location>
</feature>
<protein>
    <submittedName>
        <fullName evidence="3">DUF1648 domain-containing protein</fullName>
    </submittedName>
</protein>
<dbReference type="Pfam" id="PF07853">
    <property type="entry name" value="DUF1648"/>
    <property type="match status" value="1"/>
</dbReference>
<evidence type="ECO:0000313" key="4">
    <source>
        <dbReference type="Proteomes" id="UP000441354"/>
    </source>
</evidence>
<evidence type="ECO:0000259" key="2">
    <source>
        <dbReference type="Pfam" id="PF07853"/>
    </source>
</evidence>
<reference evidence="3 4" key="1">
    <citation type="journal article" date="2014" name="Arch. Microbiol.">
        <title>Bacillus mesophilum sp. nov., strain IITR-54T, a novel 4-chlorobiphenyl dechlorinating bacterium.</title>
        <authorList>
            <person name="Manickam N."/>
            <person name="Singh N.K."/>
            <person name="Bajaj A."/>
            <person name="Kumar R.M."/>
            <person name="Kaur G."/>
            <person name="Kaur N."/>
            <person name="Bala M."/>
            <person name="Kumar A."/>
            <person name="Mayilraj S."/>
        </authorList>
    </citation>
    <scope>NUCLEOTIDE SEQUENCE [LARGE SCALE GENOMIC DNA]</scope>
    <source>
        <strain evidence="3 4">IITR-54</strain>
    </source>
</reference>
<name>A0A7V7UWR5_9BACI</name>
<dbReference type="OrthoDB" id="9808690at2"/>
<keyword evidence="4" id="KW-1185">Reference proteome</keyword>
<dbReference type="RefSeq" id="WP_151575089.1">
    <property type="nucleotide sequence ID" value="NZ_WBOT01000005.1"/>
</dbReference>
<proteinExistence type="predicted"/>
<feature type="transmembrane region" description="Helical" evidence="1">
    <location>
        <begin position="118"/>
        <end position="135"/>
    </location>
</feature>
<evidence type="ECO:0000313" key="3">
    <source>
        <dbReference type="EMBL" id="KAB2331435.1"/>
    </source>
</evidence>
<keyword evidence="1" id="KW-1133">Transmembrane helix</keyword>
<dbReference type="AlphaFoldDB" id="A0A7V7UWR5"/>
<organism evidence="3 4">
    <name type="scientific">Bacillus mesophilum</name>
    <dbReference type="NCBI Taxonomy" id="1071718"/>
    <lineage>
        <taxon>Bacteria</taxon>
        <taxon>Bacillati</taxon>
        <taxon>Bacillota</taxon>
        <taxon>Bacilli</taxon>
        <taxon>Bacillales</taxon>
        <taxon>Bacillaceae</taxon>
        <taxon>Bacillus</taxon>
    </lineage>
</organism>
<keyword evidence="1" id="KW-0472">Membrane</keyword>